<feature type="region of interest" description="Disordered" evidence="1">
    <location>
        <begin position="1"/>
        <end position="40"/>
    </location>
</feature>
<evidence type="ECO:0000313" key="3">
    <source>
        <dbReference type="Proteomes" id="UP000015001"/>
    </source>
</evidence>
<dbReference type="PATRIC" id="fig|1283301.3.peg.1255"/>
<evidence type="ECO:0000256" key="1">
    <source>
        <dbReference type="SAM" id="MobiDB-lite"/>
    </source>
</evidence>
<dbReference type="Proteomes" id="UP000015001">
    <property type="component" value="Unassembled WGS sequence"/>
</dbReference>
<dbReference type="HOGENOM" id="CLU_2620359_0_0_11"/>
<accession>S4MXB1</accession>
<gene>
    <name evidence="2" type="ORF">STAFG_1276</name>
</gene>
<dbReference type="AlphaFoldDB" id="S4MXB1"/>
<evidence type="ECO:0000313" key="2">
    <source>
        <dbReference type="EMBL" id="EPJ41651.1"/>
    </source>
</evidence>
<sequence>MVDRLDAERYGGPGGGAGEDERVQQPGGQPLAQPRGAADAWRRAAAWNTSSVGGFQGATGCSSPPAPASRCTCCAHED</sequence>
<reference evidence="2 3" key="1">
    <citation type="submission" date="2013-02" db="EMBL/GenBank/DDBJ databases">
        <title>Draft Genome Sequence of Streptomyces afghaniensis, Which Produces Compounds of the Julimycin B-Complex.</title>
        <authorList>
            <person name="Gruening B.A."/>
            <person name="Praeg A."/>
            <person name="Erxleben A."/>
            <person name="Guenther S."/>
            <person name="Fiedler H.-P."/>
            <person name="Goodfellow M."/>
            <person name="Mueller M."/>
        </authorList>
    </citation>
    <scope>NUCLEOTIDE SEQUENCE [LARGE SCALE GENOMIC DNA]</scope>
    <source>
        <strain evidence="2 3">772</strain>
    </source>
</reference>
<comment type="caution">
    <text evidence="2">The sequence shown here is derived from an EMBL/GenBank/DDBJ whole genome shotgun (WGS) entry which is preliminary data.</text>
</comment>
<keyword evidence="3" id="KW-1185">Reference proteome</keyword>
<name>S4MXB1_9ACTN</name>
<organism evidence="2 3">
    <name type="scientific">Streptomyces afghaniensis 772</name>
    <dbReference type="NCBI Taxonomy" id="1283301"/>
    <lineage>
        <taxon>Bacteria</taxon>
        <taxon>Bacillati</taxon>
        <taxon>Actinomycetota</taxon>
        <taxon>Actinomycetes</taxon>
        <taxon>Kitasatosporales</taxon>
        <taxon>Streptomycetaceae</taxon>
        <taxon>Streptomyces</taxon>
    </lineage>
</organism>
<protein>
    <submittedName>
        <fullName evidence="2">Uncharacterized protein</fullName>
    </submittedName>
</protein>
<dbReference type="EMBL" id="AOPY01001307">
    <property type="protein sequence ID" value="EPJ41651.1"/>
    <property type="molecule type" value="Genomic_DNA"/>
</dbReference>
<proteinExistence type="predicted"/>